<dbReference type="InterPro" id="IPR017938">
    <property type="entry name" value="Riboflavin_synthase-like_b-brl"/>
</dbReference>
<dbReference type="SUPFAM" id="SSF52343">
    <property type="entry name" value="Ferredoxin reductase-like, C-terminal NADP-linked domain"/>
    <property type="match status" value="1"/>
</dbReference>
<evidence type="ECO:0000256" key="7">
    <source>
        <dbReference type="ARBA" id="ARBA00023014"/>
    </source>
</evidence>
<dbReference type="CDD" id="cd06185">
    <property type="entry name" value="PDR_like"/>
    <property type="match status" value="1"/>
</dbReference>
<evidence type="ECO:0000256" key="5">
    <source>
        <dbReference type="ARBA" id="ARBA00023002"/>
    </source>
</evidence>
<dbReference type="OrthoDB" id="502624at2"/>
<dbReference type="GO" id="GO:0016491">
    <property type="term" value="F:oxidoreductase activity"/>
    <property type="evidence" value="ECO:0007669"/>
    <property type="project" value="UniProtKB-KW"/>
</dbReference>
<keyword evidence="7" id="KW-0411">Iron-sulfur</keyword>
<dbReference type="GO" id="GO:0046872">
    <property type="term" value="F:metal ion binding"/>
    <property type="evidence" value="ECO:0007669"/>
    <property type="project" value="UniProtKB-KW"/>
</dbReference>
<dbReference type="AlphaFoldDB" id="A0A1X0ILH0"/>
<dbReference type="PROSITE" id="PS00197">
    <property type="entry name" value="2FE2S_FER_1"/>
    <property type="match status" value="1"/>
</dbReference>
<evidence type="ECO:0000256" key="3">
    <source>
        <dbReference type="ARBA" id="ARBA00022714"/>
    </source>
</evidence>
<dbReference type="CDD" id="cd00207">
    <property type="entry name" value="fer2"/>
    <property type="match status" value="1"/>
</dbReference>
<dbReference type="Gene3D" id="3.10.20.30">
    <property type="match status" value="1"/>
</dbReference>
<gene>
    <name evidence="10" type="ORF">BST42_25240</name>
</gene>
<dbReference type="EMBL" id="MVIH01000019">
    <property type="protein sequence ID" value="ORB48463.1"/>
    <property type="molecule type" value="Genomic_DNA"/>
</dbReference>
<dbReference type="GO" id="GO:0051537">
    <property type="term" value="F:2 iron, 2 sulfur cluster binding"/>
    <property type="evidence" value="ECO:0007669"/>
    <property type="project" value="UniProtKB-KW"/>
</dbReference>
<comment type="caution">
    <text evidence="10">The sequence shown here is derived from an EMBL/GenBank/DDBJ whole genome shotgun (WGS) entry which is preliminary data.</text>
</comment>
<dbReference type="Proteomes" id="UP000192534">
    <property type="component" value="Unassembled WGS sequence"/>
</dbReference>
<keyword evidence="5" id="KW-0560">Oxidoreductase</keyword>
<accession>A0A1X0ILH0</accession>
<name>A0A1X0ILH0_MYCRH</name>
<dbReference type="InterPro" id="IPR012675">
    <property type="entry name" value="Beta-grasp_dom_sf"/>
</dbReference>
<dbReference type="InterPro" id="IPR001041">
    <property type="entry name" value="2Fe-2S_ferredoxin-type"/>
</dbReference>
<keyword evidence="4" id="KW-0479">Metal-binding</keyword>
<keyword evidence="11" id="KW-1185">Reference proteome</keyword>
<dbReference type="PANTHER" id="PTHR47354">
    <property type="entry name" value="NADH OXIDOREDUCTASE HCR"/>
    <property type="match status" value="1"/>
</dbReference>
<evidence type="ECO:0000256" key="1">
    <source>
        <dbReference type="ARBA" id="ARBA00001974"/>
    </source>
</evidence>
<keyword evidence="2" id="KW-0285">Flavoprotein</keyword>
<keyword evidence="3" id="KW-0001">2Fe-2S</keyword>
<dbReference type="PROSITE" id="PS51384">
    <property type="entry name" value="FAD_FR"/>
    <property type="match status" value="1"/>
</dbReference>
<protein>
    <submittedName>
        <fullName evidence="10">Oxidoreductase</fullName>
    </submittedName>
</protein>
<organism evidence="10 11">
    <name type="scientific">Mycolicibacterium rhodesiae</name>
    <name type="common">Mycobacterium rhodesiae</name>
    <dbReference type="NCBI Taxonomy" id="36814"/>
    <lineage>
        <taxon>Bacteria</taxon>
        <taxon>Bacillati</taxon>
        <taxon>Actinomycetota</taxon>
        <taxon>Actinomycetes</taxon>
        <taxon>Mycobacteriales</taxon>
        <taxon>Mycobacteriaceae</taxon>
        <taxon>Mycolicibacterium</taxon>
    </lineage>
</organism>
<dbReference type="InterPro" id="IPR036010">
    <property type="entry name" value="2Fe-2S_ferredoxin-like_sf"/>
</dbReference>
<evidence type="ECO:0000313" key="11">
    <source>
        <dbReference type="Proteomes" id="UP000192534"/>
    </source>
</evidence>
<dbReference type="InterPro" id="IPR001433">
    <property type="entry name" value="OxRdtase_FAD/NAD-bd"/>
</dbReference>
<dbReference type="Pfam" id="PF00175">
    <property type="entry name" value="NAD_binding_1"/>
    <property type="match status" value="1"/>
</dbReference>
<feature type="domain" description="FAD-binding FR-type" evidence="9">
    <location>
        <begin position="3"/>
        <end position="107"/>
    </location>
</feature>
<keyword evidence="6" id="KW-0408">Iron</keyword>
<dbReference type="PRINTS" id="PR00409">
    <property type="entry name" value="PHDIOXRDTASE"/>
</dbReference>
<feature type="domain" description="2Fe-2S ferredoxin-type" evidence="8">
    <location>
        <begin position="235"/>
        <end position="322"/>
    </location>
</feature>
<evidence type="ECO:0000256" key="2">
    <source>
        <dbReference type="ARBA" id="ARBA00022630"/>
    </source>
</evidence>
<dbReference type="InterPro" id="IPR050415">
    <property type="entry name" value="MRET"/>
</dbReference>
<dbReference type="InterPro" id="IPR006058">
    <property type="entry name" value="2Fe2S_fd_BS"/>
</dbReference>
<evidence type="ECO:0000313" key="10">
    <source>
        <dbReference type="EMBL" id="ORB48463.1"/>
    </source>
</evidence>
<evidence type="ECO:0000259" key="8">
    <source>
        <dbReference type="PROSITE" id="PS51085"/>
    </source>
</evidence>
<dbReference type="InterPro" id="IPR017927">
    <property type="entry name" value="FAD-bd_FR_type"/>
</dbReference>
<reference evidence="10 11" key="1">
    <citation type="submission" date="2016-12" db="EMBL/GenBank/DDBJ databases">
        <title>The new phylogeny of genus Mycobacterium.</title>
        <authorList>
            <person name="Tortoli E."/>
            <person name="Trovato A."/>
            <person name="Cirillo D.M."/>
        </authorList>
    </citation>
    <scope>NUCLEOTIDE SEQUENCE [LARGE SCALE GENOMIC DNA]</scope>
    <source>
        <strain evidence="10 11">DSM 44223</strain>
    </source>
</reference>
<dbReference type="InterPro" id="IPR039261">
    <property type="entry name" value="FNR_nucleotide-bd"/>
</dbReference>
<dbReference type="PANTHER" id="PTHR47354:SF1">
    <property type="entry name" value="CARNITINE MONOOXYGENASE REDUCTASE SUBUNIT"/>
    <property type="match status" value="1"/>
</dbReference>
<dbReference type="Gene3D" id="3.40.50.80">
    <property type="entry name" value="Nucleotide-binding domain of ferredoxin-NADP reductase (FNR) module"/>
    <property type="match status" value="1"/>
</dbReference>
<evidence type="ECO:0000256" key="6">
    <source>
        <dbReference type="ARBA" id="ARBA00023004"/>
    </source>
</evidence>
<dbReference type="Gene3D" id="2.40.30.10">
    <property type="entry name" value="Translation factors"/>
    <property type="match status" value="1"/>
</dbReference>
<evidence type="ECO:0000259" key="9">
    <source>
        <dbReference type="PROSITE" id="PS51384"/>
    </source>
</evidence>
<dbReference type="SUPFAM" id="SSF63380">
    <property type="entry name" value="Riboflavin synthase domain-like"/>
    <property type="match status" value="1"/>
</dbReference>
<proteinExistence type="predicted"/>
<dbReference type="SUPFAM" id="SSF54292">
    <property type="entry name" value="2Fe-2S ferredoxin-like"/>
    <property type="match status" value="1"/>
</dbReference>
<dbReference type="Pfam" id="PF00111">
    <property type="entry name" value="Fer2"/>
    <property type="match status" value="1"/>
</dbReference>
<evidence type="ECO:0000256" key="4">
    <source>
        <dbReference type="ARBA" id="ARBA00022723"/>
    </source>
</evidence>
<comment type="cofactor">
    <cofactor evidence="1">
        <name>FAD</name>
        <dbReference type="ChEBI" id="CHEBI:57692"/>
    </cofactor>
</comment>
<sequence>MDLTRAELDVVVRRREYAADDVVTLTLADPRGAELPDWAPGAHIDLLMTPSLIRQYSLCGEPANRTEWRVGVLLDPNSRGGSQFVHDRLREGAMVRVRLPRNHFPLVSSPRYLFIAGGIGITPILPMITAAEAAGSQWQLLYGGRTRSSMPYLDVLERHGRRVTICCRDKREGPDFRTALTAALSEPDGNTGVYCCGPEGLLEAVGTACERWPDNSLHVERFSARSRDDTVEGLTSFELECRRSGVTFTVAQDQSIYQACEIAGVDVLGSCMEGVCGTCESDIIEGELDHRDSVLNDAEQDANETMMICVSRARSQRLVLDL</sequence>
<dbReference type="PROSITE" id="PS51085">
    <property type="entry name" value="2FE2S_FER_2"/>
    <property type="match status" value="1"/>
</dbReference>